<evidence type="ECO:0000256" key="1">
    <source>
        <dbReference type="ARBA" id="ARBA00011073"/>
    </source>
</evidence>
<dbReference type="Proteomes" id="UP001199260">
    <property type="component" value="Unassembled WGS sequence"/>
</dbReference>
<accession>A0AAW4XZ82</accession>
<dbReference type="InterPro" id="IPR023828">
    <property type="entry name" value="Peptidase_S8_Ser-AS"/>
</dbReference>
<evidence type="ECO:0000313" key="6">
    <source>
        <dbReference type="EMBL" id="MCD2166988.1"/>
    </source>
</evidence>
<dbReference type="GO" id="GO:0005615">
    <property type="term" value="C:extracellular space"/>
    <property type="evidence" value="ECO:0007669"/>
    <property type="project" value="TreeGrafter"/>
</dbReference>
<dbReference type="GO" id="GO:0004252">
    <property type="term" value="F:serine-type endopeptidase activity"/>
    <property type="evidence" value="ECO:0007669"/>
    <property type="project" value="InterPro"/>
</dbReference>
<dbReference type="InterPro" id="IPR000421">
    <property type="entry name" value="FA58C"/>
</dbReference>
<dbReference type="PANTHER" id="PTHR43806:SF11">
    <property type="entry name" value="CEREVISIN-RELATED"/>
    <property type="match status" value="1"/>
</dbReference>
<dbReference type="SUPFAM" id="SSF52743">
    <property type="entry name" value="Subtilisin-like"/>
    <property type="match status" value="1"/>
</dbReference>
<dbReference type="Gene3D" id="2.60.120.260">
    <property type="entry name" value="Galactose-binding domain-like"/>
    <property type="match status" value="1"/>
</dbReference>
<keyword evidence="2" id="KW-0645">Protease</keyword>
<dbReference type="GO" id="GO:0006508">
    <property type="term" value="P:proteolysis"/>
    <property type="evidence" value="ECO:0007669"/>
    <property type="project" value="UniProtKB-KW"/>
</dbReference>
<dbReference type="InterPro" id="IPR008979">
    <property type="entry name" value="Galactose-bd-like_sf"/>
</dbReference>
<dbReference type="SUPFAM" id="SSF49785">
    <property type="entry name" value="Galactose-binding domain-like"/>
    <property type="match status" value="1"/>
</dbReference>
<gene>
    <name evidence="6" type="ORF">LPW39_17850</name>
</gene>
<reference evidence="6 7" key="1">
    <citation type="submission" date="2021-11" db="EMBL/GenBank/DDBJ databases">
        <title>Genome sequence.</title>
        <authorList>
            <person name="Sun Q."/>
        </authorList>
    </citation>
    <scope>NUCLEOTIDE SEQUENCE [LARGE SCALE GENOMIC DNA]</scope>
    <source>
        <strain evidence="6 7">KCTC 12005</strain>
    </source>
</reference>
<keyword evidence="3" id="KW-0378">Hydrolase</keyword>
<dbReference type="Pfam" id="PF00082">
    <property type="entry name" value="Peptidase_S8"/>
    <property type="match status" value="1"/>
</dbReference>
<protein>
    <submittedName>
        <fullName evidence="6">S8/S53 family peptidase</fullName>
    </submittedName>
</protein>
<dbReference type="AlphaFoldDB" id="A0AAW4XZ82"/>
<dbReference type="CDD" id="cd00306">
    <property type="entry name" value="Peptidases_S8_S53"/>
    <property type="match status" value="1"/>
</dbReference>
<organism evidence="6 7">
    <name type="scientific">Comamonas koreensis</name>
    <dbReference type="NCBI Taxonomy" id="160825"/>
    <lineage>
        <taxon>Bacteria</taxon>
        <taxon>Pseudomonadati</taxon>
        <taxon>Pseudomonadota</taxon>
        <taxon>Betaproteobacteria</taxon>
        <taxon>Burkholderiales</taxon>
        <taxon>Comamonadaceae</taxon>
        <taxon>Comamonas</taxon>
    </lineage>
</organism>
<evidence type="ECO:0000313" key="7">
    <source>
        <dbReference type="Proteomes" id="UP001199260"/>
    </source>
</evidence>
<evidence type="ECO:0000256" key="2">
    <source>
        <dbReference type="ARBA" id="ARBA00022670"/>
    </source>
</evidence>
<dbReference type="PANTHER" id="PTHR43806">
    <property type="entry name" value="PEPTIDASE S8"/>
    <property type="match status" value="1"/>
</dbReference>
<evidence type="ECO:0000256" key="3">
    <source>
        <dbReference type="ARBA" id="ARBA00022801"/>
    </source>
</evidence>
<keyword evidence="4" id="KW-0720">Serine protease</keyword>
<comment type="caution">
    <text evidence="6">The sequence shown here is derived from an EMBL/GenBank/DDBJ whole genome shotgun (WGS) entry which is preliminary data.</text>
</comment>
<proteinExistence type="inferred from homology"/>
<evidence type="ECO:0000256" key="4">
    <source>
        <dbReference type="ARBA" id="ARBA00022825"/>
    </source>
</evidence>
<dbReference type="EMBL" id="JAJNCT010000022">
    <property type="protein sequence ID" value="MCD2166988.1"/>
    <property type="molecule type" value="Genomic_DNA"/>
</dbReference>
<dbReference type="InterPro" id="IPR000209">
    <property type="entry name" value="Peptidase_S8/S53_dom"/>
</dbReference>
<feature type="domain" description="F5/8 type C" evidence="5">
    <location>
        <begin position="434"/>
        <end position="581"/>
    </location>
</feature>
<dbReference type="InterPro" id="IPR036852">
    <property type="entry name" value="Peptidase_S8/S53_dom_sf"/>
</dbReference>
<name>A0AAW4XZ82_9BURK</name>
<keyword evidence="7" id="KW-1185">Reference proteome</keyword>
<sequence length="581" mass="63636">MLTFSHAEEKSFTLYKAQKPIVNSRGEYRYAVQLSPFYTDSLKEKADKAGYTLADVHKVKPGDPNLELPEVRFAADIVSNLIGRKPEQVRSWVATEFEIYATPSDLEKISRAEGVISISELEGKEANIVLSQSTTTAIGDTISGSEVVPWWLSYTNTLGNYAPPSNAARLYTIEGPLMSPISQDIVIGSNQSASSSVDIWEYWHSAHVTGVIGAKQNNMLSRGVNPGQPISHKGYGIADTPVINALNEIVSYSDVARDWGVISMSLNNGAIQYPGNNTQEFSHARGRAMAIASNYHLILQSAGNNNSNQCGWGYTFNDTALPWDAIMLVGGHDRLGNRSANDPVYFNHTTPPTVVTAEGSNFGPCVEIWAPSQQITSLRYNSSQTQVLSGTSFSAPIAAAIASRHGDYNTRPLQREWFLKKNGQYTGKYAEDGSAIYSTKWNSSPNSLKRHNIQSAWSPQTNSGISNLYNGSYNDMWNAGAPTGTVVLDLGTAKNVKFLRVTPRSTVKMHEEFKIEFSVQSSTNSTGSVIGTYQDFMVPKHGDRAPITLALSSDMNTRYVVLHAGNYGSWLAYSEIEVYGQ</sequence>
<comment type="similarity">
    <text evidence="1">Belongs to the peptidase S8 family.</text>
</comment>
<evidence type="ECO:0000259" key="5">
    <source>
        <dbReference type="PROSITE" id="PS50022"/>
    </source>
</evidence>
<dbReference type="InterPro" id="IPR050131">
    <property type="entry name" value="Peptidase_S8_subtilisin-like"/>
</dbReference>
<dbReference type="Gene3D" id="3.40.50.200">
    <property type="entry name" value="Peptidase S8/S53 domain"/>
    <property type="match status" value="1"/>
</dbReference>
<dbReference type="PROSITE" id="PS50022">
    <property type="entry name" value="FA58C_3"/>
    <property type="match status" value="1"/>
</dbReference>
<dbReference type="PROSITE" id="PS00138">
    <property type="entry name" value="SUBTILASE_SER"/>
    <property type="match status" value="1"/>
</dbReference>